<dbReference type="PANTHER" id="PTHR32322">
    <property type="entry name" value="INNER MEMBRANE TRANSPORTER"/>
    <property type="match status" value="1"/>
</dbReference>
<evidence type="ECO:0000256" key="3">
    <source>
        <dbReference type="ARBA" id="ARBA00022692"/>
    </source>
</evidence>
<dbReference type="InterPro" id="IPR000620">
    <property type="entry name" value="EamA_dom"/>
</dbReference>
<dbReference type="KEGG" id="rmai:MACH21_24700"/>
<evidence type="ECO:0000256" key="6">
    <source>
        <dbReference type="SAM" id="Phobius"/>
    </source>
</evidence>
<dbReference type="PANTHER" id="PTHR32322:SF2">
    <property type="entry name" value="EAMA DOMAIN-CONTAINING PROTEIN"/>
    <property type="match status" value="1"/>
</dbReference>
<organism evidence="8 9">
    <name type="scientific">Roseicyclus marinus</name>
    <dbReference type="NCBI Taxonomy" id="2161673"/>
    <lineage>
        <taxon>Bacteria</taxon>
        <taxon>Pseudomonadati</taxon>
        <taxon>Pseudomonadota</taxon>
        <taxon>Alphaproteobacteria</taxon>
        <taxon>Rhodobacterales</taxon>
        <taxon>Roseobacteraceae</taxon>
        <taxon>Roseicyclus</taxon>
    </lineage>
</organism>
<evidence type="ECO:0000259" key="7">
    <source>
        <dbReference type="Pfam" id="PF00892"/>
    </source>
</evidence>
<feature type="transmembrane region" description="Helical" evidence="6">
    <location>
        <begin position="190"/>
        <end position="213"/>
    </location>
</feature>
<feature type="transmembrane region" description="Helical" evidence="6">
    <location>
        <begin position="12"/>
        <end position="29"/>
    </location>
</feature>
<name>A0AA48KKW4_9RHOB</name>
<dbReference type="GO" id="GO:0016020">
    <property type="term" value="C:membrane"/>
    <property type="evidence" value="ECO:0007669"/>
    <property type="project" value="UniProtKB-SubCell"/>
</dbReference>
<dbReference type="Proteomes" id="UP001337723">
    <property type="component" value="Chromosome"/>
</dbReference>
<feature type="transmembrane region" description="Helical" evidence="6">
    <location>
        <begin position="73"/>
        <end position="90"/>
    </location>
</feature>
<feature type="transmembrane region" description="Helical" evidence="6">
    <location>
        <begin position="131"/>
        <end position="150"/>
    </location>
</feature>
<feature type="domain" description="EamA" evidence="7">
    <location>
        <begin position="158"/>
        <end position="293"/>
    </location>
</feature>
<feature type="transmembrane region" description="Helical" evidence="6">
    <location>
        <begin position="225"/>
        <end position="243"/>
    </location>
</feature>
<feature type="transmembrane region" description="Helical" evidence="6">
    <location>
        <begin position="96"/>
        <end position="119"/>
    </location>
</feature>
<feature type="domain" description="EamA" evidence="7">
    <location>
        <begin position="13"/>
        <end position="145"/>
    </location>
</feature>
<dbReference type="InterPro" id="IPR037185">
    <property type="entry name" value="EmrE-like"/>
</dbReference>
<evidence type="ECO:0000256" key="5">
    <source>
        <dbReference type="ARBA" id="ARBA00023136"/>
    </source>
</evidence>
<dbReference type="InterPro" id="IPR050638">
    <property type="entry name" value="AA-Vitamin_Transporters"/>
</dbReference>
<keyword evidence="9" id="KW-1185">Reference proteome</keyword>
<evidence type="ECO:0000256" key="1">
    <source>
        <dbReference type="ARBA" id="ARBA00004141"/>
    </source>
</evidence>
<feature type="transmembrane region" description="Helical" evidence="6">
    <location>
        <begin position="275"/>
        <end position="293"/>
    </location>
</feature>
<feature type="transmembrane region" description="Helical" evidence="6">
    <location>
        <begin position="250"/>
        <end position="269"/>
    </location>
</feature>
<sequence length="305" mass="32636">MWRDLPRERLGYVLILILCGAGWGLGQPMSKIAVSEGYRHFGIIFWQFAIAVLLLGAMNLARGGRLPCEPRHLLFYTIIALIGTLLPNSASYTAAIHLPSGILSIVLSLIPMLAFPIALAWGLDRFSARRLLGLCLGLSAIVLIAAPGTSLPDPAMVWWLPVALIAPLFYAVEGNFVARYGTEGLDALQVLLGASIVGMVLALPLAAMTGQFISPLPPWGAPDVAIIISSVSHALAYTAYVWLVTRAGSVFAAQVSYLVTGFGILWAKLILGESYSPWVWAALALMMAGLALVQPRKPPEPVPAE</sequence>
<evidence type="ECO:0000313" key="9">
    <source>
        <dbReference type="Proteomes" id="UP001337723"/>
    </source>
</evidence>
<dbReference type="SUPFAM" id="SSF103481">
    <property type="entry name" value="Multidrug resistance efflux transporter EmrE"/>
    <property type="match status" value="2"/>
</dbReference>
<keyword evidence="3 6" id="KW-0812">Transmembrane</keyword>
<feature type="transmembrane region" description="Helical" evidence="6">
    <location>
        <begin position="156"/>
        <end position="178"/>
    </location>
</feature>
<dbReference type="RefSeq" id="WP_338272223.1">
    <property type="nucleotide sequence ID" value="NZ_AP027266.1"/>
</dbReference>
<gene>
    <name evidence="8" type="ORF">MACH21_24700</name>
</gene>
<comment type="subcellular location">
    <subcellularLocation>
        <location evidence="1">Membrane</location>
        <topology evidence="1">Multi-pass membrane protein</topology>
    </subcellularLocation>
</comment>
<dbReference type="EMBL" id="AP027266">
    <property type="protein sequence ID" value="BDW86293.1"/>
    <property type="molecule type" value="Genomic_DNA"/>
</dbReference>
<evidence type="ECO:0000256" key="4">
    <source>
        <dbReference type="ARBA" id="ARBA00022989"/>
    </source>
</evidence>
<accession>A0AA48KKW4</accession>
<protein>
    <recommendedName>
        <fullName evidence="7">EamA domain-containing protein</fullName>
    </recommendedName>
</protein>
<evidence type="ECO:0000256" key="2">
    <source>
        <dbReference type="ARBA" id="ARBA00007362"/>
    </source>
</evidence>
<dbReference type="Pfam" id="PF00892">
    <property type="entry name" value="EamA"/>
    <property type="match status" value="2"/>
</dbReference>
<reference evidence="8 9" key="1">
    <citation type="submission" date="2023-01" db="EMBL/GenBank/DDBJ databases">
        <title>Complete genome sequence of Roseicyclus marinus strain Dej080120_10.</title>
        <authorList>
            <person name="Ueki S."/>
            <person name="Maruyama F."/>
        </authorList>
    </citation>
    <scope>NUCLEOTIDE SEQUENCE [LARGE SCALE GENOMIC DNA]</scope>
    <source>
        <strain evidence="8 9">Dej080120_10</strain>
    </source>
</reference>
<keyword evidence="4 6" id="KW-1133">Transmembrane helix</keyword>
<evidence type="ECO:0000313" key="8">
    <source>
        <dbReference type="EMBL" id="BDW86293.1"/>
    </source>
</evidence>
<feature type="transmembrane region" description="Helical" evidence="6">
    <location>
        <begin position="41"/>
        <end position="61"/>
    </location>
</feature>
<comment type="similarity">
    <text evidence="2">Belongs to the EamA transporter family.</text>
</comment>
<dbReference type="AlphaFoldDB" id="A0AA48KKW4"/>
<proteinExistence type="inferred from homology"/>
<keyword evidence="5 6" id="KW-0472">Membrane</keyword>